<evidence type="ECO:0000259" key="7">
    <source>
        <dbReference type="PROSITE" id="PS51379"/>
    </source>
</evidence>
<evidence type="ECO:0000256" key="1">
    <source>
        <dbReference type="ARBA" id="ARBA00022448"/>
    </source>
</evidence>
<dbReference type="InterPro" id="IPR009051">
    <property type="entry name" value="Helical_ferredxn"/>
</dbReference>
<dbReference type="AlphaFoldDB" id="A0A075WTV1"/>
<organism evidence="8 9">
    <name type="scientific">Thermodesulfobacterium commune DSM 2178</name>
    <dbReference type="NCBI Taxonomy" id="289377"/>
    <lineage>
        <taxon>Bacteria</taxon>
        <taxon>Pseudomonadati</taxon>
        <taxon>Thermodesulfobacteriota</taxon>
        <taxon>Thermodesulfobacteria</taxon>
        <taxon>Thermodesulfobacteriales</taxon>
        <taxon>Thermodesulfobacteriaceae</taxon>
        <taxon>Thermodesulfobacterium</taxon>
    </lineage>
</organism>
<dbReference type="eggNOG" id="COG1150">
    <property type="taxonomic scope" value="Bacteria"/>
</dbReference>
<dbReference type="InterPro" id="IPR017896">
    <property type="entry name" value="4Fe4S_Fe-S-bd"/>
</dbReference>
<protein>
    <submittedName>
        <fullName evidence="8">Ferredoxin</fullName>
    </submittedName>
</protein>
<dbReference type="eggNOG" id="COG0247">
    <property type="taxonomic scope" value="Bacteria"/>
</dbReference>
<dbReference type="SUPFAM" id="SSF46548">
    <property type="entry name" value="alpha-helical ferredoxin"/>
    <property type="match status" value="1"/>
</dbReference>
<evidence type="ECO:0000313" key="8">
    <source>
        <dbReference type="EMBL" id="AIH04704.1"/>
    </source>
</evidence>
<evidence type="ECO:0000256" key="6">
    <source>
        <dbReference type="ARBA" id="ARBA00023014"/>
    </source>
</evidence>
<dbReference type="KEGG" id="tcm:HL41_08625"/>
<dbReference type="HOGENOM" id="CLU_023081_6_0_0"/>
<keyword evidence="6" id="KW-0411">Iron-sulfur</keyword>
<dbReference type="Pfam" id="PF02754">
    <property type="entry name" value="CCG"/>
    <property type="match status" value="1"/>
</dbReference>
<reference evidence="8 9" key="1">
    <citation type="journal article" date="2015" name="Genome Announc.">
        <title>Genome Sequence of a Sulfate-Reducing Thermophilic Bacterium, Thermodesulfobacterium commune DSM 2178T (Phylum Thermodesulfobacteria).</title>
        <authorList>
            <person name="Bhatnagar S."/>
            <person name="Badger J.H."/>
            <person name="Madupu R."/>
            <person name="Khouri H.M."/>
            <person name="O'Connor E.M."/>
            <person name="Robb F.T."/>
            <person name="Ward N.L."/>
            <person name="Eisen J.A."/>
        </authorList>
    </citation>
    <scope>NUCLEOTIDE SEQUENCE [LARGE SCALE GENOMIC DNA]</scope>
    <source>
        <strain evidence="8 9">DSM 2178</strain>
    </source>
</reference>
<keyword evidence="5" id="KW-0408">Iron</keyword>
<dbReference type="GO" id="GO:0051539">
    <property type="term" value="F:4 iron, 4 sulfur cluster binding"/>
    <property type="evidence" value="ECO:0007669"/>
    <property type="project" value="UniProtKB-KW"/>
</dbReference>
<name>A0A075WTV1_9BACT</name>
<dbReference type="STRING" id="289377.HL41_08625"/>
<dbReference type="GO" id="GO:0016491">
    <property type="term" value="F:oxidoreductase activity"/>
    <property type="evidence" value="ECO:0007669"/>
    <property type="project" value="UniProtKB-ARBA"/>
</dbReference>
<evidence type="ECO:0000256" key="5">
    <source>
        <dbReference type="ARBA" id="ARBA00023004"/>
    </source>
</evidence>
<keyword evidence="1" id="KW-0813">Transport</keyword>
<accession>A0A075WTV1</accession>
<dbReference type="PROSITE" id="PS51379">
    <property type="entry name" value="4FE4S_FER_2"/>
    <property type="match status" value="2"/>
</dbReference>
<evidence type="ECO:0000256" key="3">
    <source>
        <dbReference type="ARBA" id="ARBA00022723"/>
    </source>
</evidence>
<gene>
    <name evidence="8" type="ORF">HL41_08625</name>
</gene>
<evidence type="ECO:0000313" key="9">
    <source>
        <dbReference type="Proteomes" id="UP000028481"/>
    </source>
</evidence>
<evidence type="ECO:0000256" key="4">
    <source>
        <dbReference type="ARBA" id="ARBA00022982"/>
    </source>
</evidence>
<evidence type="ECO:0000256" key="2">
    <source>
        <dbReference type="ARBA" id="ARBA00022485"/>
    </source>
</evidence>
<proteinExistence type="predicted"/>
<feature type="domain" description="4Fe-4S ferredoxin-type" evidence="7">
    <location>
        <begin position="40"/>
        <end position="68"/>
    </location>
</feature>
<dbReference type="GO" id="GO:0046872">
    <property type="term" value="F:metal ion binding"/>
    <property type="evidence" value="ECO:0007669"/>
    <property type="project" value="UniProtKB-KW"/>
</dbReference>
<dbReference type="InterPro" id="IPR017900">
    <property type="entry name" value="4Fe4S_Fe_S_CS"/>
</dbReference>
<dbReference type="Pfam" id="PF13183">
    <property type="entry name" value="Fer4_8"/>
    <property type="match status" value="1"/>
</dbReference>
<keyword evidence="4" id="KW-0249">Electron transport</keyword>
<keyword evidence="9" id="KW-1185">Reference proteome</keyword>
<dbReference type="PROSITE" id="PS00198">
    <property type="entry name" value="4FE4S_FER_1"/>
    <property type="match status" value="1"/>
</dbReference>
<dbReference type="OrthoDB" id="9786127at2"/>
<dbReference type="Proteomes" id="UP000028481">
    <property type="component" value="Chromosome"/>
</dbReference>
<feature type="domain" description="4Fe-4S ferredoxin-type" evidence="7">
    <location>
        <begin position="98"/>
        <end position="121"/>
    </location>
</feature>
<dbReference type="EMBL" id="CP008796">
    <property type="protein sequence ID" value="AIH04704.1"/>
    <property type="molecule type" value="Genomic_DNA"/>
</dbReference>
<dbReference type="RefSeq" id="WP_038061361.1">
    <property type="nucleotide sequence ID" value="NZ_CP008796.1"/>
</dbReference>
<keyword evidence="3" id="KW-0479">Metal-binding</keyword>
<dbReference type="PANTHER" id="PTHR43551:SF1">
    <property type="entry name" value="HETERODISULFIDE REDUCTASE"/>
    <property type="match status" value="1"/>
</dbReference>
<sequence length="442" mass="50922">MEGFVRKPVFDIGIDKTIERLDQQKIKRAIERVLNEEATVRFKIFLETCMRCGMCSESCHHYLSHDRDPSYAPASKVKLTLGDLVAKKGKIEKADLKRYARIAFTECNLCRRCTQFCPFGIDIAYLISLVRRLCGVLGVAPQFIQDQVYSHMSSYNMLWFKQDEWIDTIQWIEDELRYEIKNARIPLGKKDADILLLIHGLEAKYMTPLLSNMLKIMLVSGVDFTLPDTDGWDYTNKSLYMHDFETMTLVTKRHYEIASKLRVKRILITECGHAYRAALYESARLLGWKEAPIPFIHAVEFFYEILTQGKIKIAHKVKEKATLQDPCNIVRYRGLGQKLRFIVRELCEDFVEMTPNQEYNYCCSSGGGMVDAGPPWKGARIEGGKVKIEQIKETGASLVIAPCHTCHKGIEDLIEHYKVEAHVKFLADLIAEHMEIPERLRP</sequence>
<dbReference type="PANTHER" id="PTHR43551">
    <property type="entry name" value="FUMARATE REDUCTASE IRON-SULFUR SUBUNIT"/>
    <property type="match status" value="1"/>
</dbReference>
<dbReference type="PaxDb" id="289377-HL41_08625"/>
<dbReference type="Gene3D" id="1.10.1060.10">
    <property type="entry name" value="Alpha-helical ferredoxin"/>
    <property type="match status" value="1"/>
</dbReference>
<keyword evidence="2" id="KW-0004">4Fe-4S</keyword>
<dbReference type="InterPro" id="IPR004017">
    <property type="entry name" value="Cys_rich_dom"/>
</dbReference>